<gene>
    <name evidence="2" type="ORF">SAMN05421830_12020</name>
</gene>
<dbReference type="GO" id="GO:0061504">
    <property type="term" value="P:cyclic threonylcarbamoyladenosine biosynthetic process"/>
    <property type="evidence" value="ECO:0007669"/>
    <property type="project" value="TreeGrafter"/>
</dbReference>
<dbReference type="InterPro" id="IPR035985">
    <property type="entry name" value="Ubiquitin-activating_enz"/>
</dbReference>
<name>A0A8G2FG16_DESNO</name>
<proteinExistence type="predicted"/>
<dbReference type="OrthoDB" id="9804286at2"/>
<dbReference type="Gene3D" id="3.40.50.720">
    <property type="entry name" value="NAD(P)-binding Rossmann-like Domain"/>
    <property type="match status" value="1"/>
</dbReference>
<dbReference type="RefSeq" id="WP_092194410.1">
    <property type="nucleotide sequence ID" value="NZ_FOTO01000020.1"/>
</dbReference>
<organism evidence="2 3">
    <name type="scientific">Desulfomicrobium norvegicum (strain DSM 1741 / NCIMB 8310)</name>
    <name type="common">Desulfovibrio baculatus (strain Norway 4)</name>
    <name type="synonym">Desulfovibrio desulfuricans (strain Norway 4)</name>
    <dbReference type="NCBI Taxonomy" id="52561"/>
    <lineage>
        <taxon>Bacteria</taxon>
        <taxon>Pseudomonadati</taxon>
        <taxon>Thermodesulfobacteriota</taxon>
        <taxon>Desulfovibrionia</taxon>
        <taxon>Desulfovibrionales</taxon>
        <taxon>Desulfomicrobiaceae</taxon>
        <taxon>Desulfomicrobium</taxon>
    </lineage>
</organism>
<keyword evidence="3" id="KW-1185">Reference proteome</keyword>
<dbReference type="PANTHER" id="PTHR43267">
    <property type="entry name" value="TRNA THREONYLCARBAMOYLADENOSINE DEHYDRATASE"/>
    <property type="match status" value="1"/>
</dbReference>
<evidence type="ECO:0000259" key="1">
    <source>
        <dbReference type="Pfam" id="PF00899"/>
    </source>
</evidence>
<reference evidence="2 3" key="1">
    <citation type="submission" date="2016-10" db="EMBL/GenBank/DDBJ databases">
        <authorList>
            <person name="Varghese N."/>
            <person name="Submissions S."/>
        </authorList>
    </citation>
    <scope>NUCLEOTIDE SEQUENCE [LARGE SCALE GENOMIC DNA]</scope>
    <source>
        <strain evidence="2 3">DSM 1741</strain>
    </source>
</reference>
<comment type="caution">
    <text evidence="2">The sequence shown here is derived from an EMBL/GenBank/DDBJ whole genome shotgun (WGS) entry which is preliminary data.</text>
</comment>
<dbReference type="Pfam" id="PF00899">
    <property type="entry name" value="ThiF"/>
    <property type="match status" value="1"/>
</dbReference>
<dbReference type="NCBIfam" id="NF006395">
    <property type="entry name" value="PRK08644.1"/>
    <property type="match status" value="1"/>
</dbReference>
<protein>
    <submittedName>
        <fullName evidence="2">Sulfur carrier protein ThiS adenylyltransferase</fullName>
    </submittedName>
</protein>
<keyword evidence="2" id="KW-0548">Nucleotidyltransferase</keyword>
<dbReference type="EMBL" id="FOTO01000020">
    <property type="protein sequence ID" value="SFM19997.1"/>
    <property type="molecule type" value="Genomic_DNA"/>
</dbReference>
<dbReference type="AlphaFoldDB" id="A0A8G2FG16"/>
<keyword evidence="2" id="KW-0808">Transferase</keyword>
<sequence length="207" mass="22127">MNTFEHGLKRYLDEGFLSFLRSVRIGIIGAGGLGSNCAVHLVRSGFTDLVLADADEVEPSNLNRQHFTLAQVGRPKVEALRDNLMAINPAARIEALHLHVNARNMTGLFGSCDAVVEAVDDPRTKKLIVETMTQTGRLVVGASGLGGFGRAGSMTVRAVRPGLVIVGDHVTACDIPNPPMSPCVGMAAAMQADVILNHFHTIYKEKA</sequence>
<feature type="domain" description="THIF-type NAD/FAD binding fold" evidence="1">
    <location>
        <begin position="14"/>
        <end position="155"/>
    </location>
</feature>
<dbReference type="PANTHER" id="PTHR43267:SF3">
    <property type="entry name" value="THIF PROTEIN"/>
    <property type="match status" value="1"/>
</dbReference>
<dbReference type="SUPFAM" id="SSF69572">
    <property type="entry name" value="Activating enzymes of the ubiquitin-like proteins"/>
    <property type="match status" value="1"/>
</dbReference>
<dbReference type="GO" id="GO:0008641">
    <property type="term" value="F:ubiquitin-like modifier activating enzyme activity"/>
    <property type="evidence" value="ECO:0007669"/>
    <property type="project" value="InterPro"/>
</dbReference>
<accession>A0A8G2FG16</accession>
<dbReference type="GO" id="GO:0016779">
    <property type="term" value="F:nucleotidyltransferase activity"/>
    <property type="evidence" value="ECO:0007669"/>
    <property type="project" value="UniProtKB-KW"/>
</dbReference>
<dbReference type="InterPro" id="IPR000594">
    <property type="entry name" value="ThiF_NAD_FAD-bd"/>
</dbReference>
<evidence type="ECO:0000313" key="2">
    <source>
        <dbReference type="EMBL" id="SFM19997.1"/>
    </source>
</evidence>
<dbReference type="Proteomes" id="UP000199581">
    <property type="component" value="Unassembled WGS sequence"/>
</dbReference>
<dbReference type="InterPro" id="IPR045886">
    <property type="entry name" value="ThiF/MoeB/HesA"/>
</dbReference>
<dbReference type="GO" id="GO:0061503">
    <property type="term" value="F:tRNA threonylcarbamoyladenosine dehydratase"/>
    <property type="evidence" value="ECO:0007669"/>
    <property type="project" value="TreeGrafter"/>
</dbReference>
<evidence type="ECO:0000313" key="3">
    <source>
        <dbReference type="Proteomes" id="UP000199581"/>
    </source>
</evidence>